<dbReference type="GO" id="GO:1903806">
    <property type="term" value="P:L-isoleucine import across plasma membrane"/>
    <property type="evidence" value="ECO:0007669"/>
    <property type="project" value="TreeGrafter"/>
</dbReference>
<dbReference type="GO" id="GO:0016887">
    <property type="term" value="F:ATP hydrolysis activity"/>
    <property type="evidence" value="ECO:0007669"/>
    <property type="project" value="InterPro"/>
</dbReference>
<dbReference type="PROSITE" id="PS50893">
    <property type="entry name" value="ABC_TRANSPORTER_2"/>
    <property type="match status" value="1"/>
</dbReference>
<dbReference type="GO" id="GO:0042941">
    <property type="term" value="P:D-alanine transmembrane transport"/>
    <property type="evidence" value="ECO:0007669"/>
    <property type="project" value="TreeGrafter"/>
</dbReference>
<dbReference type="InterPro" id="IPR051120">
    <property type="entry name" value="ABC_AA/LPS_Transport"/>
</dbReference>
<keyword evidence="2" id="KW-0547">Nucleotide-binding</keyword>
<dbReference type="HOGENOM" id="CLU_000604_1_2_0"/>
<dbReference type="PANTHER" id="PTHR45772:SF7">
    <property type="entry name" value="AMINO ACID ABC TRANSPORTER ATP-BINDING PROTEIN"/>
    <property type="match status" value="1"/>
</dbReference>
<evidence type="ECO:0000256" key="3">
    <source>
        <dbReference type="ARBA" id="ARBA00022840"/>
    </source>
</evidence>
<keyword evidence="6" id="KW-1185">Reference proteome</keyword>
<keyword evidence="3" id="KW-0067">ATP-binding</keyword>
<gene>
    <name evidence="5" type="ORF">U14_02689</name>
</gene>
<protein>
    <submittedName>
        <fullName evidence="5">ABC transporter related</fullName>
    </submittedName>
</protein>
<dbReference type="GO" id="GO:1903805">
    <property type="term" value="P:L-valine import across plasma membrane"/>
    <property type="evidence" value="ECO:0007669"/>
    <property type="project" value="TreeGrafter"/>
</dbReference>
<proteinExistence type="predicted"/>
<dbReference type="FunFam" id="3.40.50.300:FF:000421">
    <property type="entry name" value="Branched-chain amino acid ABC transporter ATP-binding protein"/>
    <property type="match status" value="1"/>
</dbReference>
<dbReference type="GO" id="GO:0005886">
    <property type="term" value="C:plasma membrane"/>
    <property type="evidence" value="ECO:0007669"/>
    <property type="project" value="TreeGrafter"/>
</dbReference>
<dbReference type="SMART" id="SM00382">
    <property type="entry name" value="AAA"/>
    <property type="match status" value="1"/>
</dbReference>
<dbReference type="PANTHER" id="PTHR45772">
    <property type="entry name" value="CONSERVED COMPONENT OF ABC TRANSPORTER FOR NATURAL AMINO ACIDS-RELATED"/>
    <property type="match status" value="1"/>
</dbReference>
<dbReference type="InterPro" id="IPR003593">
    <property type="entry name" value="AAA+_ATPase"/>
</dbReference>
<sequence>MSVLEVSHLKRVFGGLTAVDDFNLTIEDGELIGLIGPNGAGKTTVFNVVCGFYQPSGGSIRFQGQDIVGLRPHKVTAKGLARTFQNIRLWNSLTVRENLCVSQYHRLAYHLWGATFRTAAFKNSEKEAGKVADKMLEILGLTAYAHEYPKNLPYGLQRRVEIGRALSVDPKLLLLDEPAAGMNPSEVNDLIELIHWIRKQFNLTIWLIEHHMRVVMSVCERIKVIDFGRAIAEGTPNEIQQNPHVIQAYLGEDDAA</sequence>
<organism evidence="5">
    <name type="scientific">Candidatus Moduliflexus flocculans</name>
    <dbReference type="NCBI Taxonomy" id="1499966"/>
    <lineage>
        <taxon>Bacteria</taxon>
        <taxon>Candidatus Moduliflexota</taxon>
        <taxon>Candidatus Moduliflexia</taxon>
        <taxon>Candidatus Moduliflexales</taxon>
        <taxon>Candidatus Moduliflexaceae</taxon>
    </lineage>
</organism>
<evidence type="ECO:0000256" key="1">
    <source>
        <dbReference type="ARBA" id="ARBA00022448"/>
    </source>
</evidence>
<dbReference type="InterPro" id="IPR027417">
    <property type="entry name" value="P-loop_NTPase"/>
</dbReference>
<evidence type="ECO:0000313" key="5">
    <source>
        <dbReference type="EMBL" id="GAK51445.1"/>
    </source>
</evidence>
<dbReference type="InterPro" id="IPR003439">
    <property type="entry name" value="ABC_transporter-like_ATP-bd"/>
</dbReference>
<feature type="domain" description="ABC transporter" evidence="4">
    <location>
        <begin position="4"/>
        <end position="252"/>
    </location>
</feature>
<reference evidence="5" key="1">
    <citation type="journal article" date="2015" name="PeerJ">
        <title>First genomic representation of candidate bacterial phylum KSB3 points to enhanced environmental sensing as a trigger of wastewater bulking.</title>
        <authorList>
            <person name="Sekiguchi Y."/>
            <person name="Ohashi A."/>
            <person name="Parks D.H."/>
            <person name="Yamauchi T."/>
            <person name="Tyson G.W."/>
            <person name="Hugenholtz P."/>
        </authorList>
    </citation>
    <scope>NUCLEOTIDE SEQUENCE [LARGE SCALE GENOMIC DNA]</scope>
</reference>
<keyword evidence="1" id="KW-0813">Transport</keyword>
<evidence type="ECO:0000313" key="6">
    <source>
        <dbReference type="Proteomes" id="UP000030700"/>
    </source>
</evidence>
<dbReference type="GO" id="GO:0005304">
    <property type="term" value="F:L-valine transmembrane transporter activity"/>
    <property type="evidence" value="ECO:0007669"/>
    <property type="project" value="TreeGrafter"/>
</dbReference>
<accession>A0A081BM29</accession>
<name>A0A081BM29_9BACT</name>
<dbReference type="GO" id="GO:0015188">
    <property type="term" value="F:L-isoleucine transmembrane transporter activity"/>
    <property type="evidence" value="ECO:0007669"/>
    <property type="project" value="TreeGrafter"/>
</dbReference>
<dbReference type="CDD" id="cd03219">
    <property type="entry name" value="ABC_Mj1267_LivG_branched"/>
    <property type="match status" value="1"/>
</dbReference>
<dbReference type="GO" id="GO:0015808">
    <property type="term" value="P:L-alanine transport"/>
    <property type="evidence" value="ECO:0007669"/>
    <property type="project" value="TreeGrafter"/>
</dbReference>
<evidence type="ECO:0000256" key="2">
    <source>
        <dbReference type="ARBA" id="ARBA00022741"/>
    </source>
</evidence>
<dbReference type="InterPro" id="IPR032823">
    <property type="entry name" value="BCA_ABC_TP_C"/>
</dbReference>
<dbReference type="Pfam" id="PF00005">
    <property type="entry name" value="ABC_tran"/>
    <property type="match status" value="1"/>
</dbReference>
<dbReference type="Gene3D" id="3.40.50.300">
    <property type="entry name" value="P-loop containing nucleotide triphosphate hydrolases"/>
    <property type="match status" value="1"/>
</dbReference>
<dbReference type="STRING" id="1499966.U14_02689"/>
<dbReference type="EMBL" id="DF820457">
    <property type="protein sequence ID" value="GAK51445.1"/>
    <property type="molecule type" value="Genomic_DNA"/>
</dbReference>
<dbReference type="Proteomes" id="UP000030700">
    <property type="component" value="Unassembled WGS sequence"/>
</dbReference>
<dbReference type="Pfam" id="PF12399">
    <property type="entry name" value="BCA_ABC_TP_C"/>
    <property type="match status" value="1"/>
</dbReference>
<dbReference type="GO" id="GO:0015192">
    <property type="term" value="F:L-phenylalanine transmembrane transporter activity"/>
    <property type="evidence" value="ECO:0007669"/>
    <property type="project" value="TreeGrafter"/>
</dbReference>
<dbReference type="AlphaFoldDB" id="A0A081BM29"/>
<dbReference type="SUPFAM" id="SSF52540">
    <property type="entry name" value="P-loop containing nucleoside triphosphate hydrolases"/>
    <property type="match status" value="1"/>
</dbReference>
<evidence type="ECO:0000259" key="4">
    <source>
        <dbReference type="PROSITE" id="PS50893"/>
    </source>
</evidence>
<dbReference type="GO" id="GO:0005524">
    <property type="term" value="F:ATP binding"/>
    <property type="evidence" value="ECO:0007669"/>
    <property type="project" value="UniProtKB-KW"/>
</dbReference>